<gene>
    <name evidence="2" type="ORF">CCAM_LOCUS3760</name>
</gene>
<evidence type="ECO:0000313" key="2">
    <source>
        <dbReference type="EMBL" id="VFQ61984.1"/>
    </source>
</evidence>
<protein>
    <submittedName>
        <fullName evidence="2">Uncharacterized protein</fullName>
    </submittedName>
</protein>
<feature type="compositionally biased region" description="Acidic residues" evidence="1">
    <location>
        <begin position="61"/>
        <end position="72"/>
    </location>
</feature>
<feature type="compositionally biased region" description="Polar residues" evidence="1">
    <location>
        <begin position="548"/>
        <end position="562"/>
    </location>
</feature>
<proteinExistence type="predicted"/>
<feature type="compositionally biased region" description="Basic and acidic residues" evidence="1">
    <location>
        <begin position="641"/>
        <end position="661"/>
    </location>
</feature>
<keyword evidence="3" id="KW-1185">Reference proteome</keyword>
<dbReference type="OrthoDB" id="1217086at2759"/>
<dbReference type="PANTHER" id="PTHR33240">
    <property type="entry name" value="OS08G0508500 PROTEIN"/>
    <property type="match status" value="1"/>
</dbReference>
<reference evidence="2 3" key="1">
    <citation type="submission" date="2018-04" db="EMBL/GenBank/DDBJ databases">
        <authorList>
            <person name="Vogel A."/>
        </authorList>
    </citation>
    <scope>NUCLEOTIDE SEQUENCE [LARGE SCALE GENOMIC DNA]</scope>
</reference>
<dbReference type="EMBL" id="OOIL02000215">
    <property type="protein sequence ID" value="VFQ61984.1"/>
    <property type="molecule type" value="Genomic_DNA"/>
</dbReference>
<feature type="region of interest" description="Disordered" evidence="1">
    <location>
        <begin position="625"/>
        <end position="697"/>
    </location>
</feature>
<dbReference type="PANTHER" id="PTHR33240:SF15">
    <property type="entry name" value="GAG-PRO-LIKE PROTEIN"/>
    <property type="match status" value="1"/>
</dbReference>
<dbReference type="Proteomes" id="UP000595140">
    <property type="component" value="Unassembled WGS sequence"/>
</dbReference>
<organism evidence="2 3">
    <name type="scientific">Cuscuta campestris</name>
    <dbReference type="NCBI Taxonomy" id="132261"/>
    <lineage>
        <taxon>Eukaryota</taxon>
        <taxon>Viridiplantae</taxon>
        <taxon>Streptophyta</taxon>
        <taxon>Embryophyta</taxon>
        <taxon>Tracheophyta</taxon>
        <taxon>Spermatophyta</taxon>
        <taxon>Magnoliopsida</taxon>
        <taxon>eudicotyledons</taxon>
        <taxon>Gunneridae</taxon>
        <taxon>Pentapetalae</taxon>
        <taxon>asterids</taxon>
        <taxon>lamiids</taxon>
        <taxon>Solanales</taxon>
        <taxon>Convolvulaceae</taxon>
        <taxon>Cuscuteae</taxon>
        <taxon>Cuscuta</taxon>
        <taxon>Cuscuta subgen. Grammica</taxon>
        <taxon>Cuscuta sect. Cleistogrammica</taxon>
    </lineage>
</organism>
<accession>A0A484KDM4</accession>
<evidence type="ECO:0000313" key="3">
    <source>
        <dbReference type="Proteomes" id="UP000595140"/>
    </source>
</evidence>
<feature type="compositionally biased region" description="Basic and acidic residues" evidence="1">
    <location>
        <begin position="668"/>
        <end position="686"/>
    </location>
</feature>
<feature type="region of interest" description="Disordered" evidence="1">
    <location>
        <begin position="52"/>
        <end position="85"/>
    </location>
</feature>
<sequence length="1064" mass="120935">MDLMEKQLEMTLKKLESPINSQKRERELGLETILEPVFEEKDEEVVLEATNSLLPTYVEDTPSEDPVLEENEPNTYSQDKNDSEEVAMDDVVLPLEEPTLFIKTSASNSSPEDSDQSFLDSLLDGYDDVCPKDSWSQMSWDDLLLSDVEDSPIREDKVIVIEPHKTSQPIEDNEETHSAIEANDVDLWRRPPPPPINQQSPPFILLPPSRREESRILDLDYAYYRIRWHQKRVCRMDVAWMVPHGDRRTLQDMDALPFTSEEARKKFMVWGNSKSLQPPLVLDPAHLDPIGHSQAIDGFLYDPKWRVLLFLHAPSRLELTVEFLCSLRFFNDGEEAKAPAEVTSSTKVFFTLTGRRLKLSVADLGWVLGLYTLDETRSKDFADLPNDLDAEFNARKFWHANGQGMFHSGATRFLFGQSITEQEGVLCGPMVTLLARGLYMAVADVIPESISMFRPPPGYLAQIAFNRDDEEVRPKKQRSILMTLRELSQAVFAFQDSVDSCLRGIETILETQQWQVEAIMEHVLELKGKEAQEPKAKEEAKPKKRQGLMSSSQQINATSAQTPVPQPSPFQPQVVSAVARVNLTGSLNAAGSSRPPQSAHLQITLDGHCISVESDYEEWDVPMAHKKKKGKALRSKTSRKSAFERLGDREEGEGREAELARTQRSRSNHQEPAKTRASRQEEEAKSQPRGPVINRLTIPGDRFQYMEAKLERLGKKVGEKSDRDKPLAGSPFTTRVHVTPFLREVKIDAPRFTGKEDPGIHLDSFNQSATMNRQRGSENLTQFLTRWKEEVDKVEEMDEKTVLSLLLNGLRAKELYKEFCRKPPATWRFGRAAEELGPQHLRRRSFTGDTVKAEGSIVLPVELGSGDKTVWKRMRFIVVDIKCVHNAILGRPGINKVRAVISMPHLCMKFHTPGGVKEVKGDQRNAHECYARAVKKMTKGVNVISQEITKGETREKLEPEAETVEIKLDPGDPSKMVRIGANLPEDLKMEITRVLQEYASIFAWSVADMPGIDRSMICHRLATRGTFFRWSVLSEEREQGAVVDLIWRAIHGRTLKEMRYYRFE</sequence>
<feature type="region of interest" description="Disordered" evidence="1">
    <location>
        <begin position="530"/>
        <end position="570"/>
    </location>
</feature>
<dbReference type="AlphaFoldDB" id="A0A484KDM4"/>
<feature type="compositionally biased region" description="Basic residues" evidence="1">
    <location>
        <begin position="625"/>
        <end position="639"/>
    </location>
</feature>
<name>A0A484KDM4_9ASTE</name>
<feature type="compositionally biased region" description="Basic and acidic residues" evidence="1">
    <location>
        <begin position="530"/>
        <end position="541"/>
    </location>
</feature>
<evidence type="ECO:0000256" key="1">
    <source>
        <dbReference type="SAM" id="MobiDB-lite"/>
    </source>
</evidence>